<evidence type="ECO:0000313" key="2">
    <source>
        <dbReference type="Proteomes" id="UP000614424"/>
    </source>
</evidence>
<dbReference type="EMBL" id="JACNJZ010000195">
    <property type="protein sequence ID" value="MBC8318898.1"/>
    <property type="molecule type" value="Genomic_DNA"/>
</dbReference>
<evidence type="ECO:0000313" key="1">
    <source>
        <dbReference type="EMBL" id="MBC8318898.1"/>
    </source>
</evidence>
<proteinExistence type="predicted"/>
<dbReference type="SUPFAM" id="SSF143011">
    <property type="entry name" value="RelE-like"/>
    <property type="match status" value="1"/>
</dbReference>
<reference evidence="1 2" key="1">
    <citation type="submission" date="2020-08" db="EMBL/GenBank/DDBJ databases">
        <title>Bridging the membrane lipid divide: bacteria of the FCB group superphylum have the potential to synthesize archaeal ether lipids.</title>
        <authorList>
            <person name="Villanueva L."/>
            <person name="Von Meijenfeldt F.A.B."/>
            <person name="Westbye A.B."/>
            <person name="Yadav S."/>
            <person name="Hopmans E.C."/>
            <person name="Dutilh B.E."/>
            <person name="Sinninghe Damste J.S."/>
        </authorList>
    </citation>
    <scope>NUCLEOTIDE SEQUENCE [LARGE SCALE GENOMIC DNA]</scope>
    <source>
        <strain evidence="1">NIOZ-UU47</strain>
    </source>
</reference>
<dbReference type="PANTHER" id="PTHR40266">
    <property type="entry name" value="TOXIN HIGB-1"/>
    <property type="match status" value="1"/>
</dbReference>
<dbReference type="InterPro" id="IPR007711">
    <property type="entry name" value="HigB-1"/>
</dbReference>
<dbReference type="Pfam" id="PF05015">
    <property type="entry name" value="HigB-like_toxin"/>
    <property type="match status" value="1"/>
</dbReference>
<dbReference type="InterPro" id="IPR035093">
    <property type="entry name" value="RelE/ParE_toxin_dom_sf"/>
</dbReference>
<dbReference type="AlphaFoldDB" id="A0A8J6NGV3"/>
<dbReference type="PANTHER" id="PTHR40266:SF2">
    <property type="entry name" value="TOXIN HIGB-1"/>
    <property type="match status" value="1"/>
</dbReference>
<dbReference type="Proteomes" id="UP000614424">
    <property type="component" value="Unassembled WGS sequence"/>
</dbReference>
<protein>
    <submittedName>
        <fullName evidence="1">Type II toxin-antitoxin system RelE/ParE family toxin</fullName>
    </submittedName>
</protein>
<dbReference type="Gene3D" id="3.30.2310.20">
    <property type="entry name" value="RelE-like"/>
    <property type="match status" value="1"/>
</dbReference>
<sequence length="93" mass="11318">MIQSFKCKETEKIFNRIFSKKFPHDTQRMALRKLRMLNRSNILNDLRVPPSNRLEILKGKRKGQHSIRINDQWRICFKWKKSDAFDVDIVDYH</sequence>
<accession>A0A8J6NGV3</accession>
<gene>
    <name evidence="1" type="ORF">H8E41_13425</name>
</gene>
<organism evidence="1 2">
    <name type="scientific">Candidatus Desulfobia pelagia</name>
    <dbReference type="NCBI Taxonomy" id="2841692"/>
    <lineage>
        <taxon>Bacteria</taxon>
        <taxon>Pseudomonadati</taxon>
        <taxon>Thermodesulfobacteriota</taxon>
        <taxon>Desulfobulbia</taxon>
        <taxon>Desulfobulbales</taxon>
        <taxon>Desulfobulbaceae</taxon>
        <taxon>Candidatus Desulfobia</taxon>
    </lineage>
</organism>
<name>A0A8J6NGV3_9BACT</name>
<comment type="caution">
    <text evidence="1">The sequence shown here is derived from an EMBL/GenBank/DDBJ whole genome shotgun (WGS) entry which is preliminary data.</text>
</comment>